<dbReference type="InterPro" id="IPR001387">
    <property type="entry name" value="Cro/C1-type_HTH"/>
</dbReference>
<dbReference type="RefSeq" id="WP_113979780.1">
    <property type="nucleotide sequence ID" value="NZ_QMEY01000002.1"/>
</dbReference>
<reference evidence="2 3" key="1">
    <citation type="submission" date="2018-06" db="EMBL/GenBank/DDBJ databases">
        <title>Sphaerisporangium craniellae sp. nov., isolated from a marine sponge in the South China Sea.</title>
        <authorList>
            <person name="Li L."/>
        </authorList>
    </citation>
    <scope>NUCLEOTIDE SEQUENCE [LARGE SCALE GENOMIC DNA]</scope>
    <source>
        <strain evidence="2 3">LHW63015</strain>
    </source>
</reference>
<dbReference type="SMART" id="SM00530">
    <property type="entry name" value="HTH_XRE"/>
    <property type="match status" value="1"/>
</dbReference>
<dbReference type="InterPro" id="IPR043917">
    <property type="entry name" value="DUF5753"/>
</dbReference>
<sequence>MSAEPPESLDPAVMRFAAELRRLRREAGLSQARVAHACGCSASLVSSVERGVRIPQPDFAAALDRLFELDVHFVRLARRIAHPQTGSPEWYAHWLDEIEPNAVILRTWDPLLVPGLLQTEAYARAVFLGRFSMPETQVEEQVTARMARQQILSRDAPPDLYVLMDEWVLKRPIGGREVMYGQLLYLAAVARRRRVTLQLVPYDTACTDGLSSSFIIAEGKDAPTTASIDSAGEGEVSAKPEVVSLIIDRYDRLRTQAYSASESLERIEEAVQLWKPET</sequence>
<dbReference type="InterPro" id="IPR010982">
    <property type="entry name" value="Lambda_DNA-bd_dom_sf"/>
</dbReference>
<dbReference type="Pfam" id="PF13560">
    <property type="entry name" value="HTH_31"/>
    <property type="match status" value="1"/>
</dbReference>
<evidence type="ECO:0000313" key="3">
    <source>
        <dbReference type="Proteomes" id="UP000253303"/>
    </source>
</evidence>
<dbReference type="SUPFAM" id="SSF47413">
    <property type="entry name" value="lambda repressor-like DNA-binding domains"/>
    <property type="match status" value="1"/>
</dbReference>
<name>A0A366M4S4_9ACTN</name>
<gene>
    <name evidence="2" type="ORF">DP939_07030</name>
</gene>
<evidence type="ECO:0000313" key="2">
    <source>
        <dbReference type="EMBL" id="RBQ20823.1"/>
    </source>
</evidence>
<dbReference type="GO" id="GO:0003677">
    <property type="term" value="F:DNA binding"/>
    <property type="evidence" value="ECO:0007669"/>
    <property type="project" value="InterPro"/>
</dbReference>
<keyword evidence="3" id="KW-1185">Reference proteome</keyword>
<dbReference type="AlphaFoldDB" id="A0A366M4S4"/>
<organism evidence="2 3">
    <name type="scientific">Spongiactinospora rosea</name>
    <dbReference type="NCBI Taxonomy" id="2248750"/>
    <lineage>
        <taxon>Bacteria</taxon>
        <taxon>Bacillati</taxon>
        <taxon>Actinomycetota</taxon>
        <taxon>Actinomycetes</taxon>
        <taxon>Streptosporangiales</taxon>
        <taxon>Streptosporangiaceae</taxon>
        <taxon>Spongiactinospora</taxon>
    </lineage>
</organism>
<dbReference type="CDD" id="cd00093">
    <property type="entry name" value="HTH_XRE"/>
    <property type="match status" value="1"/>
</dbReference>
<evidence type="ECO:0000259" key="1">
    <source>
        <dbReference type="PROSITE" id="PS50943"/>
    </source>
</evidence>
<dbReference type="EMBL" id="QMEY01000002">
    <property type="protein sequence ID" value="RBQ20823.1"/>
    <property type="molecule type" value="Genomic_DNA"/>
</dbReference>
<proteinExistence type="predicted"/>
<accession>A0A366M4S4</accession>
<dbReference type="Gene3D" id="1.10.260.40">
    <property type="entry name" value="lambda repressor-like DNA-binding domains"/>
    <property type="match status" value="1"/>
</dbReference>
<protein>
    <submittedName>
        <fullName evidence="2">XRE family transcriptional regulator</fullName>
    </submittedName>
</protein>
<dbReference type="PROSITE" id="PS50943">
    <property type="entry name" value="HTH_CROC1"/>
    <property type="match status" value="1"/>
</dbReference>
<dbReference type="Proteomes" id="UP000253303">
    <property type="component" value="Unassembled WGS sequence"/>
</dbReference>
<feature type="domain" description="HTH cro/C1-type" evidence="1">
    <location>
        <begin position="20"/>
        <end position="74"/>
    </location>
</feature>
<comment type="caution">
    <text evidence="2">The sequence shown here is derived from an EMBL/GenBank/DDBJ whole genome shotgun (WGS) entry which is preliminary data.</text>
</comment>
<dbReference type="Pfam" id="PF19054">
    <property type="entry name" value="DUF5753"/>
    <property type="match status" value="1"/>
</dbReference>
<dbReference type="OrthoDB" id="3466567at2"/>